<dbReference type="PANTHER" id="PTHR21529:SF4">
    <property type="entry name" value="TPR AND ANKYRIN REPEAT-CONTAINING PROTEIN 1"/>
    <property type="match status" value="1"/>
</dbReference>
<evidence type="ECO:0000313" key="8">
    <source>
        <dbReference type="Proteomes" id="UP000027456"/>
    </source>
</evidence>
<dbReference type="PANTHER" id="PTHR21529">
    <property type="entry name" value="MAMMARY TURMOR VIRUS RECEPTOR HOMOLOG 1, 2 MTVR1, 2"/>
    <property type="match status" value="1"/>
</dbReference>
<dbReference type="Pfam" id="PF00580">
    <property type="entry name" value="UvrD-helicase"/>
    <property type="match status" value="1"/>
</dbReference>
<keyword evidence="8" id="KW-1185">Reference proteome</keyword>
<reference evidence="7 8" key="1">
    <citation type="submission" date="2013-12" db="EMBL/GenBank/DDBJ databases">
        <authorList>
            <person name="Cubeta M."/>
            <person name="Pakala S."/>
            <person name="Fedorova N."/>
            <person name="Thomas E."/>
            <person name="Dean R."/>
            <person name="Jabaji S."/>
            <person name="Neate S."/>
            <person name="Toda T."/>
            <person name="Tavantzis S."/>
            <person name="Vilgalys R."/>
            <person name="Bharathan N."/>
            <person name="Pakala S."/>
            <person name="Losada L.S."/>
            <person name="Zafar N."/>
            <person name="Nierman W."/>
        </authorList>
    </citation>
    <scope>NUCLEOTIDE SEQUENCE [LARGE SCALE GENOMIC DNA]</scope>
    <source>
        <strain evidence="7 8">123E</strain>
    </source>
</reference>
<dbReference type="Gene3D" id="3.40.50.300">
    <property type="entry name" value="P-loop containing nucleotide triphosphate hydrolases"/>
    <property type="match status" value="2"/>
</dbReference>
<name>A0A074SGY9_9AGAM</name>
<dbReference type="InterPro" id="IPR014017">
    <property type="entry name" value="DNA_helicase_UvrD-like_C"/>
</dbReference>
<evidence type="ECO:0000256" key="1">
    <source>
        <dbReference type="ARBA" id="ARBA00022741"/>
    </source>
</evidence>
<dbReference type="OrthoDB" id="3156807at2759"/>
<gene>
    <name evidence="7" type="ORF">V565_104340</name>
</gene>
<feature type="domain" description="UvrD-like helicase ATP-binding" evidence="6">
    <location>
        <begin position="205"/>
        <end position="576"/>
    </location>
</feature>
<evidence type="ECO:0000259" key="6">
    <source>
        <dbReference type="PROSITE" id="PS51198"/>
    </source>
</evidence>
<keyword evidence="4 5" id="KW-0067">ATP-binding</keyword>
<dbReference type="Gene3D" id="3.30.2310.20">
    <property type="entry name" value="RelE-like"/>
    <property type="match status" value="1"/>
</dbReference>
<evidence type="ECO:0000256" key="5">
    <source>
        <dbReference type="PROSITE-ProRule" id="PRU00560"/>
    </source>
</evidence>
<dbReference type="SUPFAM" id="SSF52540">
    <property type="entry name" value="P-loop containing nucleoside triphosphate hydrolases"/>
    <property type="match status" value="1"/>
</dbReference>
<protein>
    <submittedName>
        <fullName evidence="7">Putative UvrD-like helicase carboxy-terminal domain protein</fullName>
    </submittedName>
</protein>
<feature type="binding site" evidence="5">
    <location>
        <begin position="226"/>
        <end position="233"/>
    </location>
    <ligand>
        <name>ATP</name>
        <dbReference type="ChEBI" id="CHEBI:30616"/>
    </ligand>
</feature>
<dbReference type="Pfam" id="PF13361">
    <property type="entry name" value="UvrD_C"/>
    <property type="match status" value="1"/>
</dbReference>
<dbReference type="InterPro" id="IPR039904">
    <property type="entry name" value="TRANK1"/>
</dbReference>
<sequence length="1638" mass="185812">MDPSPTGTRWAVMMASRADKQLRKLEQEKNMLDITWTKIEELHSGQFTEDNHTAIIGTTDWIPIYRARVSGDLRIIYQIDISPEPSLKYDHQVIKVLYVDSRAQIDYGFWVQVSKSLYQRAYRDEYRDRCIFRIQKSHTNSFVYLPAKYSHDDRMFTHEPVYLLDNHNGTEDRNKVAAASGLERFFPVNKALYNSILANVELNLPIVLDPLERAIVHNKKASIVIGRSGTGKTTALVYKLRAIHLQPQAKSLRQMVVTRSRVLAKHVEATFRSLIESTSIAEKTATELSAMAEQHQQQSGPALIEFDSELDLREDLPSRFSLLEDSHFPLFISFNKLCSLLEGDLLIHERGQQQCKVSTRDDNVIDYNKFHFEYWPKFDRTQKIGLGPAFVYSEIMGVIKGSSHSLGNADGYLSMDQYLGSVVGRKAATSQLNEGLRAQIYAIFEHYRKLKGERFERDSADMTRSLLKFITDTKMTPSQDQPLGTWSTTSLVDFLYVDEVQDNLMIDVHLLKSLCKSVQNTYWGGDTAQTIVAGSAFRIRDLATYLFNEGPSVTSKHSTSSPIFSKFDLVGNFRSHTGIVDCAASIIKALYKLFPNSLDHMEPETARWKGPPPVVFKDAGPDLSSFEQFLLSSSSGSRTSFGAQQAIIVRSESIVEDLSSRLADLCPIISITDCKGLEFDDVLIYNFFSSSETPEAWDFVHDTPLRTHRNVQESAPPPSLCAELKLLYVAITRARKRCWIWDHGHVRNAMQLFWVSQGLVTTASVSEMADWSVISTPAEWAGKGQEYFANKMYRLAASCFERGGQDLKARTASAYHQMSKAKIQMLRGDSRESRLKLREATKALDQCAKDEYTAGQTQSARHLWYHAATCLELAHETREAAKMFVAAGHPERAIRSLFGKGLMNDGLRVFLANRKKLETAVEEELLEYCRSYYFNKLDYGFLPPLFDFDLQEQISYARRNNLRPQLEHILKENKLFVELARLHLEERKLENALDCFLDDFCEYGRSSSLGEGVEVAIGYAENIFGLETKKSPESLKRLKSMLNKLKPHKLALQPRHTKELSLFHDLLDNYQAVDWTWADKWDQSNPEERIPKSIILHLALSNMDWLVSQSSTNDYELRSLLEAWKTYNALIAPIFEVADPSRLPIAQQLLGFRPSRPDLYINTHFIVSEESVVYECSKQQRVPIQRNSHGDMLFPARWVDKLIRDGLGMPLDRRLRRFYDRLDPKNRNSLGTYTLKSYNITVPSKSMSASYPGYLDRLRAVLIVLDLISPICHARLDSPQSGKPGPLQIWIRCLFDILYPGNGMIGDLELDSICTSSRQSLITGLRTCVKEFLKEIDSSTNSNIQFSSLIVGYSLAIRLVTPDLGTDMFKFTHLNAHSSSAIAPPNNPGMHSPLTGDFISSIFDSNDATGLTEAANVIRNASEASVDPIDLTTLVSLIEFITCDMIFHIRRGLMTEHGFPSLVLPFSWARLLAERYCSTHKTPARDAGSLPDFLKSIIFLSEELRFNSARNWLIGGTVLPKQSDMVQTFNLRLCWCIAFFLVNSNHQLDSADPIISSLIRVSGDEHGRVHKNPCQRFSLVFDQETCVQALCQTFHHESIVLLSDEKEDKPEWCYHPEIGTVTYSDSTSILGALKQAVQ</sequence>
<comment type="caution">
    <text evidence="7">The sequence shown here is derived from an EMBL/GenBank/DDBJ whole genome shotgun (WGS) entry which is preliminary data.</text>
</comment>
<organism evidence="7 8">
    <name type="scientific">Rhizoctonia solani 123E</name>
    <dbReference type="NCBI Taxonomy" id="1423351"/>
    <lineage>
        <taxon>Eukaryota</taxon>
        <taxon>Fungi</taxon>
        <taxon>Dikarya</taxon>
        <taxon>Basidiomycota</taxon>
        <taxon>Agaricomycotina</taxon>
        <taxon>Agaricomycetes</taxon>
        <taxon>Cantharellales</taxon>
        <taxon>Ceratobasidiaceae</taxon>
        <taxon>Rhizoctonia</taxon>
    </lineage>
</organism>
<dbReference type="Proteomes" id="UP000027456">
    <property type="component" value="Unassembled WGS sequence"/>
</dbReference>
<dbReference type="EMBL" id="AZST01000385">
    <property type="protein sequence ID" value="KEP49252.1"/>
    <property type="molecule type" value="Genomic_DNA"/>
</dbReference>
<dbReference type="HOGENOM" id="CLU_001378_1_0_1"/>
<accession>A0A074SGY9</accession>
<dbReference type="InterPro" id="IPR014016">
    <property type="entry name" value="UvrD-like_ATP-bd"/>
</dbReference>
<dbReference type="PROSITE" id="PS51198">
    <property type="entry name" value="UVRD_HELICASE_ATP_BIND"/>
    <property type="match status" value="1"/>
</dbReference>
<evidence type="ECO:0000256" key="2">
    <source>
        <dbReference type="ARBA" id="ARBA00022801"/>
    </source>
</evidence>
<evidence type="ECO:0000256" key="4">
    <source>
        <dbReference type="ARBA" id="ARBA00022840"/>
    </source>
</evidence>
<dbReference type="GO" id="GO:0016787">
    <property type="term" value="F:hydrolase activity"/>
    <property type="evidence" value="ECO:0007669"/>
    <property type="project" value="UniProtKB-UniRule"/>
</dbReference>
<dbReference type="GO" id="GO:0004386">
    <property type="term" value="F:helicase activity"/>
    <property type="evidence" value="ECO:0007669"/>
    <property type="project" value="UniProtKB-UniRule"/>
</dbReference>
<evidence type="ECO:0000313" key="7">
    <source>
        <dbReference type="EMBL" id="KEP49252.1"/>
    </source>
</evidence>
<keyword evidence="1 5" id="KW-0547">Nucleotide-binding</keyword>
<keyword evidence="3 5" id="KW-0347">Helicase</keyword>
<proteinExistence type="predicted"/>
<dbReference type="GO" id="GO:0005524">
    <property type="term" value="F:ATP binding"/>
    <property type="evidence" value="ECO:0007669"/>
    <property type="project" value="UniProtKB-UniRule"/>
</dbReference>
<evidence type="ECO:0000256" key="3">
    <source>
        <dbReference type="ARBA" id="ARBA00022806"/>
    </source>
</evidence>
<dbReference type="InterPro" id="IPR035093">
    <property type="entry name" value="RelE/ParE_toxin_dom_sf"/>
</dbReference>
<dbReference type="InterPro" id="IPR027417">
    <property type="entry name" value="P-loop_NTPase"/>
</dbReference>
<keyword evidence="2 5" id="KW-0378">Hydrolase</keyword>